<proteinExistence type="inferred from homology"/>
<dbReference type="AlphaFoldDB" id="A0A9X1WBT3"/>
<name>A0A9X1WBT3_9VIBR</name>
<accession>A0A9X1WBT3</accession>
<feature type="domain" description="Multidrug resistance protein MdtA-like barrel-sandwich hybrid" evidence="4">
    <location>
        <begin position="49"/>
        <end position="182"/>
    </location>
</feature>
<dbReference type="InterPro" id="IPR006143">
    <property type="entry name" value="RND_pump_MFP"/>
</dbReference>
<evidence type="ECO:0000313" key="8">
    <source>
        <dbReference type="Proteomes" id="UP001139488"/>
    </source>
</evidence>
<dbReference type="InterPro" id="IPR058649">
    <property type="entry name" value="CzcB_C"/>
</dbReference>
<sequence>MKGVVLTLGLFLGMSVQAQEQAYETTIVKISNVDSFIQLHGTVDAVNKGTLSAQTSGRIVSVNADVNDIVRQGDVLLEISAKQQSASLDAALARLNSANAQSVRSQAQVKRYRELYPVGAISKERLDSAEAEARSAIAEVKGAKASVIQAKDSLGYTSIEAPYTGVVTKRFVELGETVSPGTRLMEGFSLSPLRVVTEIPQRFHDKVNSAEQFSISTDRGQFLTATEAKLFNYANVNSRSFKVRLELLNEDTQLYPGSWVNVQFVHGQHQSIMVPTSAVIRRGELSVVYRLIDQTLQMNPIRVGETHGAQIEVLSGLEPGDEILTNALTYTAAK</sequence>
<feature type="domain" description="Multidrug resistance protein MdtA-like alpha-helical hairpin" evidence="3">
    <location>
        <begin position="88"/>
        <end position="157"/>
    </location>
</feature>
<dbReference type="RefSeq" id="WP_244357117.1">
    <property type="nucleotide sequence ID" value="NZ_JAJNNZ010000006.1"/>
</dbReference>
<keyword evidence="2" id="KW-0732">Signal</keyword>
<feature type="domain" description="CusB-like beta-barrel" evidence="5">
    <location>
        <begin position="196"/>
        <end position="265"/>
    </location>
</feature>
<dbReference type="Pfam" id="PF25954">
    <property type="entry name" value="Beta-barrel_RND_2"/>
    <property type="match status" value="1"/>
</dbReference>
<dbReference type="Pfam" id="PF25876">
    <property type="entry name" value="HH_MFP_RND"/>
    <property type="match status" value="1"/>
</dbReference>
<dbReference type="InterPro" id="IPR058624">
    <property type="entry name" value="MdtA-like_HH"/>
</dbReference>
<protein>
    <submittedName>
        <fullName evidence="7">Efflux RND transporter periplasmic adaptor subunit</fullName>
    </submittedName>
</protein>
<dbReference type="InterPro" id="IPR058792">
    <property type="entry name" value="Beta-barrel_RND_2"/>
</dbReference>
<organism evidence="7 8">
    <name type="scientific">Vibrio gelatinilyticus</name>
    <dbReference type="NCBI Taxonomy" id="2893468"/>
    <lineage>
        <taxon>Bacteria</taxon>
        <taxon>Pseudomonadati</taxon>
        <taxon>Pseudomonadota</taxon>
        <taxon>Gammaproteobacteria</taxon>
        <taxon>Vibrionales</taxon>
        <taxon>Vibrionaceae</taxon>
        <taxon>Vibrio</taxon>
    </lineage>
</organism>
<keyword evidence="8" id="KW-1185">Reference proteome</keyword>
<dbReference type="InterPro" id="IPR058625">
    <property type="entry name" value="MdtA-like_BSH"/>
</dbReference>
<feature type="chain" id="PRO_5040957352" evidence="2">
    <location>
        <begin position="19"/>
        <end position="334"/>
    </location>
</feature>
<dbReference type="Gene3D" id="1.10.287.470">
    <property type="entry name" value="Helix hairpin bin"/>
    <property type="match status" value="1"/>
</dbReference>
<dbReference type="PANTHER" id="PTHR30469">
    <property type="entry name" value="MULTIDRUG RESISTANCE PROTEIN MDTA"/>
    <property type="match status" value="1"/>
</dbReference>
<feature type="domain" description="CzcB-like C-terminal circularly permuted SH3-like" evidence="6">
    <location>
        <begin position="272"/>
        <end position="325"/>
    </location>
</feature>
<reference evidence="7" key="1">
    <citation type="submission" date="2021-11" db="EMBL/GenBank/DDBJ databases">
        <title>Vibrio ZSDE26 sp. nov. and Vibrio ZSDZ34 sp. nov., isolated from coastal seawater in Qingdao.</title>
        <authorList>
            <person name="Zhang P."/>
        </authorList>
    </citation>
    <scope>NUCLEOTIDE SEQUENCE</scope>
    <source>
        <strain evidence="7">ZSDZ34</strain>
    </source>
</reference>
<comment type="similarity">
    <text evidence="1">Belongs to the membrane fusion protein (MFP) (TC 8.A.1) family.</text>
</comment>
<evidence type="ECO:0000259" key="6">
    <source>
        <dbReference type="Pfam" id="PF25975"/>
    </source>
</evidence>
<evidence type="ECO:0000313" key="7">
    <source>
        <dbReference type="EMBL" id="MCJ2377181.1"/>
    </source>
</evidence>
<dbReference type="Proteomes" id="UP001139488">
    <property type="component" value="Unassembled WGS sequence"/>
</dbReference>
<dbReference type="Gene3D" id="2.40.50.100">
    <property type="match status" value="1"/>
</dbReference>
<dbReference type="Pfam" id="PF25975">
    <property type="entry name" value="CzcB_C"/>
    <property type="match status" value="1"/>
</dbReference>
<gene>
    <name evidence="7" type="ORF">LNL84_10105</name>
</gene>
<comment type="caution">
    <text evidence="7">The sequence shown here is derived from an EMBL/GenBank/DDBJ whole genome shotgun (WGS) entry which is preliminary data.</text>
</comment>
<feature type="signal peptide" evidence="2">
    <location>
        <begin position="1"/>
        <end position="18"/>
    </location>
</feature>
<dbReference type="EMBL" id="JAJNNZ010000006">
    <property type="protein sequence ID" value="MCJ2377181.1"/>
    <property type="molecule type" value="Genomic_DNA"/>
</dbReference>
<evidence type="ECO:0000259" key="3">
    <source>
        <dbReference type="Pfam" id="PF25876"/>
    </source>
</evidence>
<dbReference type="Pfam" id="PF25917">
    <property type="entry name" value="BSH_RND"/>
    <property type="match status" value="1"/>
</dbReference>
<evidence type="ECO:0000259" key="5">
    <source>
        <dbReference type="Pfam" id="PF25954"/>
    </source>
</evidence>
<evidence type="ECO:0000259" key="4">
    <source>
        <dbReference type="Pfam" id="PF25917"/>
    </source>
</evidence>
<dbReference type="SUPFAM" id="SSF111369">
    <property type="entry name" value="HlyD-like secretion proteins"/>
    <property type="match status" value="1"/>
</dbReference>
<dbReference type="Gene3D" id="2.40.30.170">
    <property type="match status" value="1"/>
</dbReference>
<evidence type="ECO:0000256" key="1">
    <source>
        <dbReference type="ARBA" id="ARBA00009477"/>
    </source>
</evidence>
<evidence type="ECO:0000256" key="2">
    <source>
        <dbReference type="SAM" id="SignalP"/>
    </source>
</evidence>
<dbReference type="Gene3D" id="2.40.420.20">
    <property type="match status" value="1"/>
</dbReference>
<dbReference type="NCBIfam" id="TIGR01730">
    <property type="entry name" value="RND_mfp"/>
    <property type="match status" value="1"/>
</dbReference>
<dbReference type="GO" id="GO:0015562">
    <property type="term" value="F:efflux transmembrane transporter activity"/>
    <property type="evidence" value="ECO:0007669"/>
    <property type="project" value="TreeGrafter"/>
</dbReference>
<dbReference type="PANTHER" id="PTHR30469:SF18">
    <property type="entry name" value="RESISTANCE-NODULATION-CELL DIVISION (RND) EFFLUX MEMBRANE FUSION PROTEIN-RELATED"/>
    <property type="match status" value="1"/>
</dbReference>
<dbReference type="GO" id="GO:1990281">
    <property type="term" value="C:efflux pump complex"/>
    <property type="evidence" value="ECO:0007669"/>
    <property type="project" value="TreeGrafter"/>
</dbReference>